<evidence type="ECO:0000256" key="4">
    <source>
        <dbReference type="ARBA" id="ARBA00022723"/>
    </source>
</evidence>
<dbReference type="SUPFAM" id="SSF48264">
    <property type="entry name" value="Cytochrome P450"/>
    <property type="match status" value="1"/>
</dbReference>
<organism evidence="12">
    <name type="scientific">Davidia involucrata</name>
    <name type="common">Dove tree</name>
    <dbReference type="NCBI Taxonomy" id="16924"/>
    <lineage>
        <taxon>Eukaryota</taxon>
        <taxon>Viridiplantae</taxon>
        <taxon>Streptophyta</taxon>
        <taxon>Embryophyta</taxon>
        <taxon>Tracheophyta</taxon>
        <taxon>Spermatophyta</taxon>
        <taxon>Magnoliopsida</taxon>
        <taxon>eudicotyledons</taxon>
        <taxon>Gunneridae</taxon>
        <taxon>Pentapetalae</taxon>
        <taxon>asterids</taxon>
        <taxon>Cornales</taxon>
        <taxon>Nyssaceae</taxon>
        <taxon>Davidia</taxon>
    </lineage>
</organism>
<evidence type="ECO:0000256" key="3">
    <source>
        <dbReference type="ARBA" id="ARBA00022617"/>
    </source>
</evidence>
<evidence type="ECO:0000256" key="2">
    <source>
        <dbReference type="ARBA" id="ARBA00010617"/>
    </source>
</evidence>
<protein>
    <submittedName>
        <fullName evidence="12">Uncharacterized protein</fullName>
    </submittedName>
</protein>
<dbReference type="GO" id="GO:0020037">
    <property type="term" value="F:heme binding"/>
    <property type="evidence" value="ECO:0007669"/>
    <property type="project" value="InterPro"/>
</dbReference>
<proteinExistence type="inferred from homology"/>
<dbReference type="EMBL" id="GHES01023766">
    <property type="protein sequence ID" value="MPA54325.1"/>
    <property type="molecule type" value="Transcribed_RNA"/>
</dbReference>
<evidence type="ECO:0000313" key="12">
    <source>
        <dbReference type="EMBL" id="MPA54325.1"/>
    </source>
</evidence>
<comment type="similarity">
    <text evidence="2 10">Belongs to the cytochrome P450 family.</text>
</comment>
<dbReference type="CDD" id="cd20653">
    <property type="entry name" value="CYP81"/>
    <property type="match status" value="1"/>
</dbReference>
<dbReference type="Pfam" id="PF00067">
    <property type="entry name" value="p450"/>
    <property type="match status" value="1"/>
</dbReference>
<dbReference type="PRINTS" id="PR00385">
    <property type="entry name" value="P450"/>
</dbReference>
<evidence type="ECO:0000256" key="9">
    <source>
        <dbReference type="PIRSR" id="PIRSR602401-1"/>
    </source>
</evidence>
<dbReference type="GO" id="GO:0004497">
    <property type="term" value="F:monooxygenase activity"/>
    <property type="evidence" value="ECO:0007669"/>
    <property type="project" value="UniProtKB-KW"/>
</dbReference>
<feature type="binding site" description="axial binding residue" evidence="9">
    <location>
        <position position="479"/>
    </location>
    <ligand>
        <name>heme</name>
        <dbReference type="ChEBI" id="CHEBI:30413"/>
    </ligand>
    <ligandPart>
        <name>Fe</name>
        <dbReference type="ChEBI" id="CHEBI:18248"/>
    </ligandPart>
</feature>
<evidence type="ECO:0000256" key="10">
    <source>
        <dbReference type="RuleBase" id="RU000461"/>
    </source>
</evidence>
<dbReference type="PANTHER" id="PTHR47947:SF20">
    <property type="entry name" value="CYTOCHROME P450 FAMILY PROTEIN"/>
    <property type="match status" value="1"/>
</dbReference>
<dbReference type="InterPro" id="IPR001128">
    <property type="entry name" value="Cyt_P450"/>
</dbReference>
<accession>A0A5B7ADR4</accession>
<dbReference type="GO" id="GO:0016020">
    <property type="term" value="C:membrane"/>
    <property type="evidence" value="ECO:0007669"/>
    <property type="project" value="UniProtKB-SubCell"/>
</dbReference>
<dbReference type="FunFam" id="1.10.630.10:FF:000023">
    <property type="entry name" value="Cytochrome P450 family protein"/>
    <property type="match status" value="1"/>
</dbReference>
<evidence type="ECO:0000256" key="11">
    <source>
        <dbReference type="SAM" id="Phobius"/>
    </source>
</evidence>
<keyword evidence="11" id="KW-1133">Transmembrane helix</keyword>
<dbReference type="PRINTS" id="PR00463">
    <property type="entry name" value="EP450I"/>
</dbReference>
<dbReference type="Gene3D" id="1.10.630.10">
    <property type="entry name" value="Cytochrome P450"/>
    <property type="match status" value="1"/>
</dbReference>
<dbReference type="PANTHER" id="PTHR47947">
    <property type="entry name" value="CYTOCHROME P450 82C3-RELATED"/>
    <property type="match status" value="1"/>
</dbReference>
<dbReference type="AlphaFoldDB" id="A0A5B7ADR4"/>
<name>A0A5B7ADR4_DAVIN</name>
<dbReference type="InterPro" id="IPR002401">
    <property type="entry name" value="Cyt_P450_E_grp-I"/>
</dbReference>
<keyword evidence="8 11" id="KW-0472">Membrane</keyword>
<keyword evidence="3 9" id="KW-0349">Heme</keyword>
<keyword evidence="6 9" id="KW-0408">Iron</keyword>
<evidence type="ECO:0000256" key="1">
    <source>
        <dbReference type="ARBA" id="ARBA00004370"/>
    </source>
</evidence>
<dbReference type="GO" id="GO:0016705">
    <property type="term" value="F:oxidoreductase activity, acting on paired donors, with incorporation or reduction of molecular oxygen"/>
    <property type="evidence" value="ECO:0007669"/>
    <property type="project" value="InterPro"/>
</dbReference>
<evidence type="ECO:0000256" key="6">
    <source>
        <dbReference type="ARBA" id="ARBA00023004"/>
    </source>
</evidence>
<comment type="subcellular location">
    <subcellularLocation>
        <location evidence="1">Membrane</location>
    </subcellularLocation>
</comment>
<gene>
    <name evidence="12" type="ORF">Din_023766</name>
</gene>
<keyword evidence="11" id="KW-0812">Transmembrane</keyword>
<feature type="transmembrane region" description="Helical" evidence="11">
    <location>
        <begin position="34"/>
        <end position="53"/>
    </location>
</feature>
<dbReference type="InterPro" id="IPR050651">
    <property type="entry name" value="Plant_Cytochrome_P450_Monoox"/>
</dbReference>
<reference evidence="12" key="1">
    <citation type="submission" date="2019-08" db="EMBL/GenBank/DDBJ databases">
        <title>Reference gene set and small RNA set construction with multiple tissues from Davidia involucrata Baill.</title>
        <authorList>
            <person name="Yang H."/>
            <person name="Zhou C."/>
            <person name="Li G."/>
            <person name="Wang J."/>
            <person name="Gao P."/>
            <person name="Wang M."/>
            <person name="Wang R."/>
            <person name="Zhao Y."/>
        </authorList>
    </citation>
    <scope>NUCLEOTIDE SEQUENCE</scope>
    <source>
        <tissue evidence="12">Mixed with DoveR01_LX</tissue>
    </source>
</reference>
<comment type="cofactor">
    <cofactor evidence="9">
        <name>heme</name>
        <dbReference type="ChEBI" id="CHEBI:30413"/>
    </cofactor>
</comment>
<keyword evidence="4 9" id="KW-0479">Metal-binding</keyword>
<evidence type="ECO:0000256" key="5">
    <source>
        <dbReference type="ARBA" id="ARBA00023002"/>
    </source>
</evidence>
<evidence type="ECO:0000256" key="7">
    <source>
        <dbReference type="ARBA" id="ARBA00023033"/>
    </source>
</evidence>
<dbReference type="GO" id="GO:0005506">
    <property type="term" value="F:iron ion binding"/>
    <property type="evidence" value="ECO:0007669"/>
    <property type="project" value="InterPro"/>
</dbReference>
<keyword evidence="7 10" id="KW-0503">Monooxygenase</keyword>
<keyword evidence="5 10" id="KW-0560">Oxidoreductase</keyword>
<dbReference type="InterPro" id="IPR036396">
    <property type="entry name" value="Cyt_P450_sf"/>
</dbReference>
<evidence type="ECO:0000256" key="8">
    <source>
        <dbReference type="ARBA" id="ARBA00023136"/>
    </source>
</evidence>
<dbReference type="InterPro" id="IPR017972">
    <property type="entry name" value="Cyt_P450_CS"/>
</dbReference>
<dbReference type="PROSITE" id="PS00086">
    <property type="entry name" value="CYTOCHROME_P450"/>
    <property type="match status" value="1"/>
</dbReference>
<sequence>MNSDINMKVYDISMPHLNRKSKTFGKERMGEEAFWYNIALTIFSLLLFFKIFVQKKERHKNLPPSPPAIPFIGHLHLLKQPLQQTLQSLSEKYGPIFLLRFGARKVLVVTSPSAVEECLVKNDVVFANRPCSLGGKLLNYNYTTISTASYGDLWRNLRRVTTLEMFSTTRLAMTSDIRREEVRLLAIQLMKSCTSGSSKIELKSRFADLSFNVMTMMIAGKRYYGEDVVGVAEAEQFRDMIRERFDLSKKFNPGDFLPVFRWVDFQGVKRKMVELMGKIDEFLQDLVAEHRGILLSSKVVHGSQLVRKNTMIHNLLVLQQAEPEFYTDDIIKGIIMALLIAGTETTATTMEWAMSLLLNNPEAMEKARAEIDARVGHDRPLEEQDLRDLNYLQNVINETLRLYTTVPLLLPHEAAEDCLIGGFDVPRGTMLLVNAWAIHRDPKVWVNPTKFMPERFEGDHNGSNVEYGLIPFGTGRRQCPGAGLGNRTIGLALGTLIQSFEWERVCVEEVDMAACSGVTIPKLKPLEAICRPRAAVIPHLIA</sequence>